<keyword evidence="2" id="KW-1185">Reference proteome</keyword>
<organism evidence="1 2">
    <name type="scientific">Hyaloperonospora arabidopsidis (strain Emoy2)</name>
    <name type="common">Downy mildew agent</name>
    <name type="synonym">Peronospora arabidopsidis</name>
    <dbReference type="NCBI Taxonomy" id="559515"/>
    <lineage>
        <taxon>Eukaryota</taxon>
        <taxon>Sar</taxon>
        <taxon>Stramenopiles</taxon>
        <taxon>Oomycota</taxon>
        <taxon>Peronosporomycetes</taxon>
        <taxon>Peronosporales</taxon>
        <taxon>Peronosporaceae</taxon>
        <taxon>Hyaloperonospora</taxon>
    </lineage>
</organism>
<dbReference type="InParanoid" id="M4B5P3"/>
<dbReference type="EMBL" id="JH598461">
    <property type="status" value="NOT_ANNOTATED_CDS"/>
    <property type="molecule type" value="Genomic_DNA"/>
</dbReference>
<name>M4B5P3_HYAAE</name>
<sequence length="51" mass="5921">MAFRITKSGQGIGLRLDKSTCSMLGETRKRCRTVPACWRCEKTVDHLFREF</sequence>
<protein>
    <submittedName>
        <fullName evidence="1">Uncharacterized protein</fullName>
    </submittedName>
</protein>
<dbReference type="AlphaFoldDB" id="M4B5P3"/>
<dbReference type="Proteomes" id="UP000011713">
    <property type="component" value="Unassembled WGS sequence"/>
</dbReference>
<evidence type="ECO:0000313" key="1">
    <source>
        <dbReference type="EnsemblProtists" id="HpaP801593"/>
    </source>
</evidence>
<reference evidence="2" key="1">
    <citation type="journal article" date="2010" name="Science">
        <title>Signatures of adaptation to obligate biotrophy in the Hyaloperonospora arabidopsidis genome.</title>
        <authorList>
            <person name="Baxter L."/>
            <person name="Tripathy S."/>
            <person name="Ishaque N."/>
            <person name="Boot N."/>
            <person name="Cabral A."/>
            <person name="Kemen E."/>
            <person name="Thines M."/>
            <person name="Ah-Fong A."/>
            <person name="Anderson R."/>
            <person name="Badejoko W."/>
            <person name="Bittner-Eddy P."/>
            <person name="Boore J.L."/>
            <person name="Chibucos M.C."/>
            <person name="Coates M."/>
            <person name="Dehal P."/>
            <person name="Delehaunty K."/>
            <person name="Dong S."/>
            <person name="Downton P."/>
            <person name="Dumas B."/>
            <person name="Fabro G."/>
            <person name="Fronick C."/>
            <person name="Fuerstenberg S.I."/>
            <person name="Fulton L."/>
            <person name="Gaulin E."/>
            <person name="Govers F."/>
            <person name="Hughes L."/>
            <person name="Humphray S."/>
            <person name="Jiang R.H."/>
            <person name="Judelson H."/>
            <person name="Kamoun S."/>
            <person name="Kyung K."/>
            <person name="Meijer H."/>
            <person name="Minx P."/>
            <person name="Morris P."/>
            <person name="Nelson J."/>
            <person name="Phuntumart V."/>
            <person name="Qutob D."/>
            <person name="Rehmany A."/>
            <person name="Rougon-Cardoso A."/>
            <person name="Ryden P."/>
            <person name="Torto-Alalibo T."/>
            <person name="Studholme D."/>
            <person name="Wang Y."/>
            <person name="Win J."/>
            <person name="Wood J."/>
            <person name="Clifton S.W."/>
            <person name="Rogers J."/>
            <person name="Van den Ackerveken G."/>
            <person name="Jones J.D."/>
            <person name="McDowell J.M."/>
            <person name="Beynon J."/>
            <person name="Tyler B.M."/>
        </authorList>
    </citation>
    <scope>NUCLEOTIDE SEQUENCE [LARGE SCALE GENOMIC DNA]</scope>
    <source>
        <strain evidence="2">Emoy2</strain>
    </source>
</reference>
<dbReference type="HOGENOM" id="CLU_3110501_0_0_1"/>
<proteinExistence type="predicted"/>
<dbReference type="EnsemblProtists" id="HpaT801593">
    <property type="protein sequence ID" value="HpaP801593"/>
    <property type="gene ID" value="HpaG801593"/>
</dbReference>
<dbReference type="VEuPathDB" id="FungiDB:HpaG801593"/>
<evidence type="ECO:0000313" key="2">
    <source>
        <dbReference type="Proteomes" id="UP000011713"/>
    </source>
</evidence>
<accession>M4B5P3</accession>
<reference evidence="1" key="2">
    <citation type="submission" date="2015-06" db="UniProtKB">
        <authorList>
            <consortium name="EnsemblProtists"/>
        </authorList>
    </citation>
    <scope>IDENTIFICATION</scope>
    <source>
        <strain evidence="1">Emoy2</strain>
    </source>
</reference>